<evidence type="ECO:0000256" key="1">
    <source>
        <dbReference type="ARBA" id="ARBA00022803"/>
    </source>
</evidence>
<dbReference type="OrthoDB" id="308440at2759"/>
<dbReference type="Proteomes" id="UP001153555">
    <property type="component" value="Unassembled WGS sequence"/>
</dbReference>
<dbReference type="GO" id="GO:0016567">
    <property type="term" value="P:protein ubiquitination"/>
    <property type="evidence" value="ECO:0007669"/>
    <property type="project" value="TreeGrafter"/>
</dbReference>
<dbReference type="GO" id="GO:0051301">
    <property type="term" value="P:cell division"/>
    <property type="evidence" value="ECO:0007669"/>
    <property type="project" value="TreeGrafter"/>
</dbReference>
<dbReference type="GO" id="GO:0005680">
    <property type="term" value="C:anaphase-promoting complex"/>
    <property type="evidence" value="ECO:0007669"/>
    <property type="project" value="TreeGrafter"/>
</dbReference>
<proteinExistence type="predicted"/>
<feature type="region of interest" description="Disordered" evidence="2">
    <location>
        <begin position="120"/>
        <end position="143"/>
    </location>
</feature>
<reference evidence="3" key="1">
    <citation type="submission" date="2019-12" db="EMBL/GenBank/DDBJ databases">
        <authorList>
            <person name="Scholes J."/>
        </authorList>
    </citation>
    <scope>NUCLEOTIDE SEQUENCE</scope>
</reference>
<dbReference type="PANTHER" id="PTHR12558:SF36">
    <property type="entry name" value="ANAPHASE-PROMOTING COMPLEX SUBUNIT 7"/>
    <property type="match status" value="1"/>
</dbReference>
<dbReference type="GO" id="GO:0045842">
    <property type="term" value="P:positive regulation of mitotic metaphase/anaphase transition"/>
    <property type="evidence" value="ECO:0007669"/>
    <property type="project" value="TreeGrafter"/>
</dbReference>
<evidence type="ECO:0000313" key="4">
    <source>
        <dbReference type="Proteomes" id="UP001153555"/>
    </source>
</evidence>
<organism evidence="3 4">
    <name type="scientific">Striga hermonthica</name>
    <name type="common">Purple witchweed</name>
    <name type="synonym">Buchnera hermonthica</name>
    <dbReference type="NCBI Taxonomy" id="68872"/>
    <lineage>
        <taxon>Eukaryota</taxon>
        <taxon>Viridiplantae</taxon>
        <taxon>Streptophyta</taxon>
        <taxon>Embryophyta</taxon>
        <taxon>Tracheophyta</taxon>
        <taxon>Spermatophyta</taxon>
        <taxon>Magnoliopsida</taxon>
        <taxon>eudicotyledons</taxon>
        <taxon>Gunneridae</taxon>
        <taxon>Pentapetalae</taxon>
        <taxon>asterids</taxon>
        <taxon>lamiids</taxon>
        <taxon>Lamiales</taxon>
        <taxon>Orobanchaceae</taxon>
        <taxon>Buchnereae</taxon>
        <taxon>Striga</taxon>
    </lineage>
</organism>
<keyword evidence="1" id="KW-0802">TPR repeat</keyword>
<feature type="compositionally biased region" description="Low complexity" evidence="2">
    <location>
        <begin position="121"/>
        <end position="142"/>
    </location>
</feature>
<dbReference type="SUPFAM" id="SSF48452">
    <property type="entry name" value="TPR-like"/>
    <property type="match status" value="2"/>
</dbReference>
<dbReference type="Pfam" id="PF13174">
    <property type="entry name" value="TPR_6"/>
    <property type="match status" value="1"/>
</dbReference>
<name>A0A9N7NPD6_STRHE</name>
<dbReference type="AlphaFoldDB" id="A0A9N7NPD6"/>
<dbReference type="InterPro" id="IPR011990">
    <property type="entry name" value="TPR-like_helical_dom_sf"/>
</dbReference>
<feature type="compositionally biased region" description="Polar residues" evidence="2">
    <location>
        <begin position="9"/>
        <end position="24"/>
    </location>
</feature>
<dbReference type="Pfam" id="PF13181">
    <property type="entry name" value="TPR_8"/>
    <property type="match status" value="2"/>
</dbReference>
<dbReference type="EMBL" id="CACSLK010031655">
    <property type="protein sequence ID" value="CAA0839937.1"/>
    <property type="molecule type" value="Genomic_DNA"/>
</dbReference>
<sequence length="447" mass="50268">MNLCRDQALSSKSNFENKSASQLNPRAKVEKHTAHVPNCWMDVPKDQLSTLLDHGLYASAQMLGCFAVTSASINSETSPHLRAESLVLYGDSLFRGKEYRRAIQIYKQALQYHKILPKQNASTPPATRSALSASSRSSSPSSFNTVVINENEVKFKIATCYSSLGENRAALIEMEGIPSKSRNLEMHLVMAKLYRNARHNRAAIACFRECLKNCPYIMEAIIALAELGVSAKEIISLFPQTPNRSGRSPFDHFDSIRWLQRYVEAHCCIASNDYKAGGLELFSELLQRFPNNTHILLEMAKVKAVIGKNDEAILDFEKVRSIDPYVVTYMDEYALLLKIKSDHSKLNKLVHDLLNIDPTKPEVFVALSVLWEKKDERGALAYAEKSIRIDERHVVGYIMKGNLYLAMNRPEAAVVAFRGAQDLRPDLRSYQGTLTIQLTDLLNIKGI</sequence>
<gene>
    <name evidence="3" type="ORF">SHERM_06400</name>
</gene>
<dbReference type="InterPro" id="IPR019734">
    <property type="entry name" value="TPR_rpt"/>
</dbReference>
<comment type="caution">
    <text evidence="3">The sequence shown here is derived from an EMBL/GenBank/DDBJ whole genome shotgun (WGS) entry which is preliminary data.</text>
</comment>
<dbReference type="PANTHER" id="PTHR12558">
    <property type="entry name" value="CELL DIVISION CYCLE 16,23,27"/>
    <property type="match status" value="1"/>
</dbReference>
<keyword evidence="4" id="KW-1185">Reference proteome</keyword>
<feature type="region of interest" description="Disordered" evidence="2">
    <location>
        <begin position="9"/>
        <end position="28"/>
    </location>
</feature>
<dbReference type="SMART" id="SM00028">
    <property type="entry name" value="TPR"/>
    <property type="match status" value="4"/>
</dbReference>
<evidence type="ECO:0000256" key="2">
    <source>
        <dbReference type="SAM" id="MobiDB-lite"/>
    </source>
</evidence>
<accession>A0A9N7NPD6</accession>
<protein>
    <submittedName>
        <fullName evidence="3">Anaphase-promoting complex subunit 7</fullName>
    </submittedName>
</protein>
<dbReference type="Gene3D" id="1.25.40.10">
    <property type="entry name" value="Tetratricopeptide repeat domain"/>
    <property type="match status" value="3"/>
</dbReference>
<evidence type="ECO:0000313" key="3">
    <source>
        <dbReference type="EMBL" id="CAA0839937.1"/>
    </source>
</evidence>